<evidence type="ECO:0008006" key="4">
    <source>
        <dbReference type="Google" id="ProtNLM"/>
    </source>
</evidence>
<comment type="caution">
    <text evidence="2">The sequence shown here is derived from an EMBL/GenBank/DDBJ whole genome shotgun (WGS) entry which is preliminary data.</text>
</comment>
<reference evidence="2 3" key="1">
    <citation type="journal article" date="2012" name="ISME J.">
        <title>Nitrification expanded: discovery, physiology and genomics of a nitrite-oxidizing bacterium from the phylum Chloroflexi.</title>
        <authorList>
            <person name="Sorokin D.Y."/>
            <person name="Lucker S."/>
            <person name="Vejmelkova D."/>
            <person name="Kostrikina N.A."/>
            <person name="Kleerebezem R."/>
            <person name="Rijpstra W.I."/>
            <person name="Damste J.S."/>
            <person name="Le Paslier D."/>
            <person name="Muyzer G."/>
            <person name="Wagner M."/>
            <person name="van Loosdrecht M.C."/>
            <person name="Daims H."/>
        </authorList>
    </citation>
    <scope>NUCLEOTIDE SEQUENCE [LARGE SCALE GENOMIC DNA]</scope>
    <source>
        <strain evidence="3">none</strain>
    </source>
</reference>
<dbReference type="OrthoDB" id="159283at2"/>
<keyword evidence="3" id="KW-1185">Reference proteome</keyword>
<dbReference type="SUPFAM" id="SSF82171">
    <property type="entry name" value="DPP6 N-terminal domain-like"/>
    <property type="match status" value="1"/>
</dbReference>
<sequence length="423" mass="45618">MESEIAFPRHWLSIRSSAFLRVVIMLCLIAPLALFTPRGAAIASPAVAAGLRNSPAGMVPGPVVHEAGPGADGPHALAHSSTDSCVIGRARNLGPGGAPDWSPSGDLLVYHAWDASGVYQLHTMRPDGSGDICLTCAAQPGAPRVDRHKVNPVWHPSGRFIAVQGEMDTNPLTLMNSNQMVSELMVNGLWTNLYVTTPDGQQWYRLTDYSNAQTDGAAHAHFSADGTKLVWSRLVEPASESAPWGQWKMLIADFVTANGVPRLEDIRDITPAGGVFVEANGFSPDGTKILFTSDMGNTNPWGPDIWTLELATGKLVNLTKSGFWDEHAQYAPSGKRIVYMSSQPYPFDLFKTELMLMAPDGTGKRQLTHFNVPGFKESTAETSMPTRANWNAKGTALAVTQQLTGEYPATRMWTLNFAGPCGG</sequence>
<comment type="similarity">
    <text evidence="1">Belongs to the TolB family.</text>
</comment>
<organism evidence="2 3">
    <name type="scientific">Nitrolancea hollandica Lb</name>
    <dbReference type="NCBI Taxonomy" id="1129897"/>
    <lineage>
        <taxon>Bacteria</taxon>
        <taxon>Pseudomonadati</taxon>
        <taxon>Thermomicrobiota</taxon>
        <taxon>Thermomicrobia</taxon>
        <taxon>Sphaerobacterales</taxon>
        <taxon>Sphaerobacterineae</taxon>
        <taxon>Sphaerobacteraceae</taxon>
        <taxon>Nitrolancea</taxon>
    </lineage>
</organism>
<dbReference type="AlphaFoldDB" id="I4EE06"/>
<dbReference type="InterPro" id="IPR011659">
    <property type="entry name" value="WD40"/>
</dbReference>
<evidence type="ECO:0000313" key="2">
    <source>
        <dbReference type="EMBL" id="CCF82918.1"/>
    </source>
</evidence>
<accession>I4EE06</accession>
<proteinExistence type="inferred from homology"/>
<dbReference type="PANTHER" id="PTHR36842:SF1">
    <property type="entry name" value="PROTEIN TOLB"/>
    <property type="match status" value="1"/>
</dbReference>
<name>I4EE06_9BACT</name>
<dbReference type="Proteomes" id="UP000004221">
    <property type="component" value="Unassembled WGS sequence"/>
</dbReference>
<evidence type="ECO:0000256" key="1">
    <source>
        <dbReference type="ARBA" id="ARBA00009820"/>
    </source>
</evidence>
<gene>
    <name evidence="2" type="ORF">NITHO_1660011</name>
</gene>
<dbReference type="PANTHER" id="PTHR36842">
    <property type="entry name" value="PROTEIN TOLB HOMOLOG"/>
    <property type="match status" value="1"/>
</dbReference>
<dbReference type="Gene3D" id="2.120.10.30">
    <property type="entry name" value="TolB, C-terminal domain"/>
    <property type="match status" value="2"/>
</dbReference>
<dbReference type="EMBL" id="CAGS01000075">
    <property type="protein sequence ID" value="CCF82918.1"/>
    <property type="molecule type" value="Genomic_DNA"/>
</dbReference>
<evidence type="ECO:0000313" key="3">
    <source>
        <dbReference type="Proteomes" id="UP000004221"/>
    </source>
</evidence>
<protein>
    <recommendedName>
        <fullName evidence="4">WD40 domain protein beta Propeller</fullName>
    </recommendedName>
</protein>
<dbReference type="Pfam" id="PF07676">
    <property type="entry name" value="PD40"/>
    <property type="match status" value="1"/>
</dbReference>
<dbReference type="RefSeq" id="WP_008475465.1">
    <property type="nucleotide sequence ID" value="NZ_CAGS01000075.1"/>
</dbReference>
<dbReference type="InterPro" id="IPR011042">
    <property type="entry name" value="6-blade_b-propeller_TolB-like"/>
</dbReference>